<dbReference type="Proteomes" id="UP000295680">
    <property type="component" value="Unassembled WGS sequence"/>
</dbReference>
<organism evidence="2 3">
    <name type="scientific">Actinocrispum wychmicini</name>
    <dbReference type="NCBI Taxonomy" id="1213861"/>
    <lineage>
        <taxon>Bacteria</taxon>
        <taxon>Bacillati</taxon>
        <taxon>Actinomycetota</taxon>
        <taxon>Actinomycetes</taxon>
        <taxon>Pseudonocardiales</taxon>
        <taxon>Pseudonocardiaceae</taxon>
        <taxon>Actinocrispum</taxon>
    </lineage>
</organism>
<evidence type="ECO:0000313" key="3">
    <source>
        <dbReference type="Proteomes" id="UP000295680"/>
    </source>
</evidence>
<sequence>MPPMPEFDTVQDSGPALDVAPRRSPENALAPSTGGLARGHSPLAGDLLSLQGFAGNRAVTSALMVQRDGPPGSAGGALDAAVGGTTAGQSLTASATIAGGQTLSSSGGKIIHTNSDTTVRVSVTTTGLSIDFSPSLTITKEDAIGWIDVDIDLTRLSWNFTTQMLHAEWTAANAVNWFGGVGDELFSAFNSALNQLPARTNTPGYNPFTDPDLATDLTALVGRLSAAGGGAMPRTSNAQIEGSFAVSGEITRDVGHGVTLVIPSGMRLTATASLAGGVPSSAGGIRISSVVLSASGGGPNVNLRALGQDWPVVRVSSVTLTSGAHVSASYTIIHEDIGTLFLQLLATAVVQENPLAAGEIRDDLSVHDQAAHRLVDQMVRDNAEPALRDAIRANARSVPGLNLADVFGVTP</sequence>
<dbReference type="AlphaFoldDB" id="A0A4R2JA34"/>
<accession>A0A4R2JA34</accession>
<evidence type="ECO:0000313" key="2">
    <source>
        <dbReference type="EMBL" id="TCO55137.1"/>
    </source>
</evidence>
<evidence type="ECO:0000256" key="1">
    <source>
        <dbReference type="SAM" id="MobiDB-lite"/>
    </source>
</evidence>
<protein>
    <submittedName>
        <fullName evidence="2">Uncharacterized protein</fullName>
    </submittedName>
</protein>
<name>A0A4R2JA34_9PSEU</name>
<proteinExistence type="predicted"/>
<comment type="caution">
    <text evidence="2">The sequence shown here is derived from an EMBL/GenBank/DDBJ whole genome shotgun (WGS) entry which is preliminary data.</text>
</comment>
<dbReference type="EMBL" id="SLWS01000008">
    <property type="protein sequence ID" value="TCO55137.1"/>
    <property type="molecule type" value="Genomic_DNA"/>
</dbReference>
<reference evidence="2 3" key="1">
    <citation type="submission" date="2019-03" db="EMBL/GenBank/DDBJ databases">
        <title>Genomic Encyclopedia of Type Strains, Phase IV (KMG-IV): sequencing the most valuable type-strain genomes for metagenomic binning, comparative biology and taxonomic classification.</title>
        <authorList>
            <person name="Goeker M."/>
        </authorList>
    </citation>
    <scope>NUCLEOTIDE SEQUENCE [LARGE SCALE GENOMIC DNA]</scope>
    <source>
        <strain evidence="2 3">DSM 45934</strain>
    </source>
</reference>
<gene>
    <name evidence="2" type="ORF">EV192_108425</name>
</gene>
<keyword evidence="3" id="KW-1185">Reference proteome</keyword>
<feature type="region of interest" description="Disordered" evidence="1">
    <location>
        <begin position="1"/>
        <end position="37"/>
    </location>
</feature>